<dbReference type="PANTHER" id="PTHR37461">
    <property type="entry name" value="ANTI-SIGMA-K FACTOR RSKA"/>
    <property type="match status" value="1"/>
</dbReference>
<feature type="region of interest" description="Disordered" evidence="1">
    <location>
        <begin position="78"/>
        <end position="124"/>
    </location>
</feature>
<evidence type="ECO:0000313" key="5">
    <source>
        <dbReference type="Proteomes" id="UP000198877"/>
    </source>
</evidence>
<reference evidence="5" key="1">
    <citation type="submission" date="2016-10" db="EMBL/GenBank/DDBJ databases">
        <authorList>
            <person name="Varghese N."/>
            <person name="Submissions S."/>
        </authorList>
    </citation>
    <scope>NUCLEOTIDE SEQUENCE [LARGE SCALE GENOMIC DNA]</scope>
    <source>
        <strain evidence="5">CL127</strain>
    </source>
</reference>
<accession>A0A1I6HXP9</accession>
<name>A0A1I6HXP9_9MICO</name>
<sequence>MNEREFAELAAGHSLGSLSVQDEQRYRAALAAHPEWAPIVADDADTAALLAEGVPPVAPPPALRDVLLARVAVTPQEPADAAPVDAPPAGAAPAPAASAPADAASALPDEGDQDPAPQPSAAAPARRPRRLLFALAACLVLVVGLGAGAAVVIPQLLRPAAVVALDRIENAPDAAQKTVSLPSGGHATAHWSASIGTAVLVSDGLEPLGTARTYELWFVRGDTPVSAGVFAAEPGTTTAQLRGSMHAGDAIAVTVEPAGGSPTGKPTTQPIVVIPTS</sequence>
<dbReference type="AlphaFoldDB" id="A0A1I6HXP9"/>
<gene>
    <name evidence="4" type="ORF">SAMN04488591_2253</name>
</gene>
<dbReference type="GO" id="GO:0016989">
    <property type="term" value="F:sigma factor antagonist activity"/>
    <property type="evidence" value="ECO:0007669"/>
    <property type="project" value="TreeGrafter"/>
</dbReference>
<keyword evidence="2" id="KW-1133">Transmembrane helix</keyword>
<dbReference type="PANTHER" id="PTHR37461:SF1">
    <property type="entry name" value="ANTI-SIGMA-K FACTOR RSKA"/>
    <property type="match status" value="1"/>
</dbReference>
<feature type="domain" description="Anti-sigma K factor RskA C-terminal" evidence="3">
    <location>
        <begin position="134"/>
        <end position="271"/>
    </location>
</feature>
<feature type="transmembrane region" description="Helical" evidence="2">
    <location>
        <begin position="131"/>
        <end position="153"/>
    </location>
</feature>
<keyword evidence="2" id="KW-0472">Membrane</keyword>
<dbReference type="InterPro" id="IPR018764">
    <property type="entry name" value="RskA_C"/>
</dbReference>
<dbReference type="GO" id="GO:0006417">
    <property type="term" value="P:regulation of translation"/>
    <property type="evidence" value="ECO:0007669"/>
    <property type="project" value="TreeGrafter"/>
</dbReference>
<dbReference type="RefSeq" id="WP_091738929.1">
    <property type="nucleotide sequence ID" value="NZ_FOYR01000002.1"/>
</dbReference>
<proteinExistence type="predicted"/>
<evidence type="ECO:0000313" key="4">
    <source>
        <dbReference type="EMBL" id="SFR59262.1"/>
    </source>
</evidence>
<dbReference type="InterPro" id="IPR051474">
    <property type="entry name" value="Anti-sigma-K/W_factor"/>
</dbReference>
<evidence type="ECO:0000256" key="2">
    <source>
        <dbReference type="SAM" id="Phobius"/>
    </source>
</evidence>
<organism evidence="4 5">
    <name type="scientific">Microbacterium azadirachtae</name>
    <dbReference type="NCBI Taxonomy" id="582680"/>
    <lineage>
        <taxon>Bacteria</taxon>
        <taxon>Bacillati</taxon>
        <taxon>Actinomycetota</taxon>
        <taxon>Actinomycetes</taxon>
        <taxon>Micrococcales</taxon>
        <taxon>Microbacteriaceae</taxon>
        <taxon>Microbacterium</taxon>
    </lineage>
</organism>
<feature type="compositionally biased region" description="Low complexity" evidence="1">
    <location>
        <begin position="78"/>
        <end position="108"/>
    </location>
</feature>
<keyword evidence="2" id="KW-0812">Transmembrane</keyword>
<dbReference type="Pfam" id="PF10099">
    <property type="entry name" value="RskA_C"/>
    <property type="match status" value="1"/>
</dbReference>
<dbReference type="Proteomes" id="UP000198877">
    <property type="component" value="Unassembled WGS sequence"/>
</dbReference>
<dbReference type="GO" id="GO:0005886">
    <property type="term" value="C:plasma membrane"/>
    <property type="evidence" value="ECO:0007669"/>
    <property type="project" value="InterPro"/>
</dbReference>
<evidence type="ECO:0000259" key="3">
    <source>
        <dbReference type="Pfam" id="PF10099"/>
    </source>
</evidence>
<evidence type="ECO:0000256" key="1">
    <source>
        <dbReference type="SAM" id="MobiDB-lite"/>
    </source>
</evidence>
<dbReference type="EMBL" id="FOYR01000002">
    <property type="protein sequence ID" value="SFR59262.1"/>
    <property type="molecule type" value="Genomic_DNA"/>
</dbReference>
<protein>
    <submittedName>
        <fullName evidence="4">Anti-sigma-K factor RskA</fullName>
    </submittedName>
</protein>